<dbReference type="NCBIfam" id="TIGR02595">
    <property type="entry name" value="PEP_CTERM"/>
    <property type="match status" value="1"/>
</dbReference>
<organism evidence="3 4">
    <name type="scientific">Gimibacter soli</name>
    <dbReference type="NCBI Taxonomy" id="3024400"/>
    <lineage>
        <taxon>Bacteria</taxon>
        <taxon>Pseudomonadati</taxon>
        <taxon>Pseudomonadota</taxon>
        <taxon>Alphaproteobacteria</taxon>
        <taxon>Kordiimonadales</taxon>
        <taxon>Temperatibacteraceae</taxon>
        <taxon>Gimibacter</taxon>
    </lineage>
</organism>
<accession>A0AAE9XMW3</accession>
<keyword evidence="4" id="KW-1185">Reference proteome</keyword>
<reference evidence="3" key="1">
    <citation type="submission" date="2023-01" db="EMBL/GenBank/DDBJ databases">
        <title>The genome sequence of Kordiimonadaceae bacterium 6D33.</title>
        <authorList>
            <person name="Liu Y."/>
        </authorList>
    </citation>
    <scope>NUCLEOTIDE SEQUENCE</scope>
    <source>
        <strain evidence="3">6D33</strain>
    </source>
</reference>
<dbReference type="Pfam" id="PF07589">
    <property type="entry name" value="PEP-CTERM"/>
    <property type="match status" value="1"/>
</dbReference>
<dbReference type="NCBIfam" id="NF035944">
    <property type="entry name" value="PEPxxWA-CTERM"/>
    <property type="match status" value="1"/>
</dbReference>
<name>A0AAE9XMW3_9PROT</name>
<feature type="signal peptide" evidence="1">
    <location>
        <begin position="1"/>
        <end position="21"/>
    </location>
</feature>
<dbReference type="KEGG" id="gso:PH603_15450"/>
<dbReference type="Proteomes" id="UP001217500">
    <property type="component" value="Chromosome"/>
</dbReference>
<dbReference type="AlphaFoldDB" id="A0AAE9XMW3"/>
<gene>
    <name evidence="3" type="ORF">PH603_15450</name>
</gene>
<protein>
    <submittedName>
        <fullName evidence="3">PEPxxWA-CTERM sorting domain-containing protein</fullName>
    </submittedName>
</protein>
<evidence type="ECO:0000256" key="1">
    <source>
        <dbReference type="SAM" id="SignalP"/>
    </source>
</evidence>
<evidence type="ECO:0000259" key="2">
    <source>
        <dbReference type="Pfam" id="PF07589"/>
    </source>
</evidence>
<proteinExistence type="predicted"/>
<keyword evidence="1" id="KW-0732">Signal</keyword>
<dbReference type="RefSeq" id="WP_289503653.1">
    <property type="nucleotide sequence ID" value="NZ_CP116805.1"/>
</dbReference>
<evidence type="ECO:0000313" key="4">
    <source>
        <dbReference type="Proteomes" id="UP001217500"/>
    </source>
</evidence>
<evidence type="ECO:0000313" key="3">
    <source>
        <dbReference type="EMBL" id="WCL53933.1"/>
    </source>
</evidence>
<dbReference type="EMBL" id="CP116805">
    <property type="protein sequence ID" value="WCL53933.1"/>
    <property type="molecule type" value="Genomic_DNA"/>
</dbReference>
<dbReference type="InterPro" id="IPR013424">
    <property type="entry name" value="Ice-binding_C"/>
</dbReference>
<feature type="domain" description="Ice-binding protein C-terminal" evidence="2">
    <location>
        <begin position="172"/>
        <end position="194"/>
    </location>
</feature>
<feature type="chain" id="PRO_5042101472" evidence="1">
    <location>
        <begin position="22"/>
        <end position="200"/>
    </location>
</feature>
<sequence length="200" mass="22168">MTSRIWTMLVFILALAWPATAATTIDFYGDAVDCFDMNEEDCGYYIDWGHSYEEAGYKFYTLAGHIDVHRNPSNLTAHVEPLDYPVFRMKVERTDGALFNFLSLNISFLGGGDVGFKRWTGSNGSVFEMTEAGTFDLPEGFERLSWLTLELAPAVSFGHGMNIDYMVLGTLPEPSTWLMMVLGFGLAAAAARRRMGAATA</sequence>